<gene>
    <name evidence="1" type="ORF">IWW38_001923</name>
</gene>
<dbReference type="Proteomes" id="UP001139981">
    <property type="component" value="Unassembled WGS sequence"/>
</dbReference>
<proteinExistence type="predicted"/>
<accession>A0ACC1M5I1</accession>
<dbReference type="EMBL" id="JANBVB010000169">
    <property type="protein sequence ID" value="KAJ2896778.1"/>
    <property type="molecule type" value="Genomic_DNA"/>
</dbReference>
<protein>
    <submittedName>
        <fullName evidence="1">Uncharacterized protein</fullName>
    </submittedName>
</protein>
<evidence type="ECO:0000313" key="1">
    <source>
        <dbReference type="EMBL" id="KAJ2896778.1"/>
    </source>
</evidence>
<evidence type="ECO:0000313" key="2">
    <source>
        <dbReference type="Proteomes" id="UP001139981"/>
    </source>
</evidence>
<name>A0ACC1M5I1_9FUNG</name>
<reference evidence="1" key="1">
    <citation type="submission" date="2022-07" db="EMBL/GenBank/DDBJ databases">
        <title>Phylogenomic reconstructions and comparative analyses of Kickxellomycotina fungi.</title>
        <authorList>
            <person name="Reynolds N.K."/>
            <person name="Stajich J.E."/>
            <person name="Barry K."/>
            <person name="Grigoriev I.V."/>
            <person name="Crous P."/>
            <person name="Smith M.E."/>
        </authorList>
    </citation>
    <scope>NUCLEOTIDE SEQUENCE</scope>
    <source>
        <strain evidence="1">CBS 190363</strain>
    </source>
</reference>
<comment type="caution">
    <text evidence="1">The sequence shown here is derived from an EMBL/GenBank/DDBJ whole genome shotgun (WGS) entry which is preliminary data.</text>
</comment>
<sequence>MQSRTHSTQRDKGKGEKGGLEHKNHFRICYSRKFQAAVSNASSEEGEVASKAHPALKKIQCFELLGPRVAQWQLEERRRRSSDQRGGWADVWYARWLMRLQVTTVLGQDPAKQAWELLTKSGLQTQQVVQTVVGDDKERAAMFHVATMDELMVRWPGNVKGFYLRMLTPNLNMGKRYVESWKSGSQRIMLGKFWDDAVSLSGVKLAARAFANMANAWDNEKKE</sequence>
<organism evidence="1 2">
    <name type="scientific">Coemansia aciculifera</name>
    <dbReference type="NCBI Taxonomy" id="417176"/>
    <lineage>
        <taxon>Eukaryota</taxon>
        <taxon>Fungi</taxon>
        <taxon>Fungi incertae sedis</taxon>
        <taxon>Zoopagomycota</taxon>
        <taxon>Kickxellomycotina</taxon>
        <taxon>Kickxellomycetes</taxon>
        <taxon>Kickxellales</taxon>
        <taxon>Kickxellaceae</taxon>
        <taxon>Coemansia</taxon>
    </lineage>
</organism>
<keyword evidence="2" id="KW-1185">Reference proteome</keyword>